<evidence type="ECO:0000313" key="10">
    <source>
        <dbReference type="Proteomes" id="UP000255036"/>
    </source>
</evidence>
<feature type="transmembrane region" description="Helical" evidence="7">
    <location>
        <begin position="297"/>
        <end position="313"/>
    </location>
</feature>
<feature type="transmembrane region" description="Helical" evidence="7">
    <location>
        <begin position="361"/>
        <end position="380"/>
    </location>
</feature>
<dbReference type="GO" id="GO:0005886">
    <property type="term" value="C:plasma membrane"/>
    <property type="evidence" value="ECO:0007669"/>
    <property type="project" value="UniProtKB-SubCell"/>
</dbReference>
<feature type="transmembrane region" description="Helical" evidence="7">
    <location>
        <begin position="233"/>
        <end position="255"/>
    </location>
</feature>
<dbReference type="InterPro" id="IPR011701">
    <property type="entry name" value="MFS"/>
</dbReference>
<dbReference type="Gene3D" id="1.20.1250.20">
    <property type="entry name" value="MFS general substrate transporter like domains"/>
    <property type="match status" value="2"/>
</dbReference>
<evidence type="ECO:0000256" key="3">
    <source>
        <dbReference type="ARBA" id="ARBA00022448"/>
    </source>
</evidence>
<dbReference type="SUPFAM" id="SSF103473">
    <property type="entry name" value="MFS general substrate transporter"/>
    <property type="match status" value="1"/>
</dbReference>
<feature type="transmembrane region" description="Helical" evidence="7">
    <location>
        <begin position="386"/>
        <end position="405"/>
    </location>
</feature>
<comment type="subcellular location">
    <subcellularLocation>
        <location evidence="1">Cell membrane</location>
        <topology evidence="1">Multi-pass membrane protein</topology>
    </subcellularLocation>
</comment>
<evidence type="ECO:0000256" key="6">
    <source>
        <dbReference type="ARBA" id="ARBA00023136"/>
    </source>
</evidence>
<dbReference type="InterPro" id="IPR036259">
    <property type="entry name" value="MFS_trans_sf"/>
</dbReference>
<keyword evidence="4 7" id="KW-0812">Transmembrane</keyword>
<evidence type="ECO:0000256" key="1">
    <source>
        <dbReference type="ARBA" id="ARBA00004651"/>
    </source>
</evidence>
<feature type="transmembrane region" description="Helical" evidence="7">
    <location>
        <begin position="267"/>
        <end position="285"/>
    </location>
</feature>
<dbReference type="Pfam" id="PF07690">
    <property type="entry name" value="MFS_1"/>
    <property type="match status" value="1"/>
</dbReference>
<feature type="transmembrane region" description="Helical" evidence="7">
    <location>
        <begin position="152"/>
        <end position="173"/>
    </location>
</feature>
<evidence type="ECO:0000256" key="4">
    <source>
        <dbReference type="ARBA" id="ARBA00022692"/>
    </source>
</evidence>
<keyword evidence="10" id="KW-1185">Reference proteome</keyword>
<dbReference type="AlphaFoldDB" id="A0A371ATE8"/>
<name>A0A371ATE8_9FIRM</name>
<dbReference type="PROSITE" id="PS50850">
    <property type="entry name" value="MFS"/>
    <property type="match status" value="1"/>
</dbReference>
<gene>
    <name evidence="9" type="ORF">DWV06_12810</name>
</gene>
<feature type="transmembrane region" description="Helical" evidence="7">
    <location>
        <begin position="95"/>
        <end position="112"/>
    </location>
</feature>
<keyword evidence="6 7" id="KW-0472">Membrane</keyword>
<dbReference type="PANTHER" id="PTHR23514:SF3">
    <property type="entry name" value="BYPASS OF STOP CODON PROTEIN 6"/>
    <property type="match status" value="1"/>
</dbReference>
<reference evidence="9 10" key="1">
    <citation type="submission" date="2018-07" db="EMBL/GenBank/DDBJ databases">
        <title>Anaerosacharophilus polymeroproducens gen. nov. sp. nov., an anaerobic bacterium isolated from salt field.</title>
        <authorList>
            <person name="Kim W."/>
            <person name="Yang S.-H."/>
            <person name="Oh J."/>
            <person name="Lee J.-H."/>
            <person name="Kwon K.K."/>
        </authorList>
    </citation>
    <scope>NUCLEOTIDE SEQUENCE [LARGE SCALE GENOMIC DNA]</scope>
    <source>
        <strain evidence="9 10">MCWD5</strain>
    </source>
</reference>
<dbReference type="GO" id="GO:0022857">
    <property type="term" value="F:transmembrane transporter activity"/>
    <property type="evidence" value="ECO:0007669"/>
    <property type="project" value="InterPro"/>
</dbReference>
<dbReference type="InterPro" id="IPR020846">
    <property type="entry name" value="MFS_dom"/>
</dbReference>
<comment type="similarity">
    <text evidence="2">Belongs to the major facilitator superfamily.</text>
</comment>
<dbReference type="EMBL" id="QRCT01000045">
    <property type="protein sequence ID" value="RDU22822.1"/>
    <property type="molecule type" value="Genomic_DNA"/>
</dbReference>
<dbReference type="Proteomes" id="UP000255036">
    <property type="component" value="Unassembled WGS sequence"/>
</dbReference>
<keyword evidence="5 7" id="KW-1133">Transmembrane helix</keyword>
<protein>
    <submittedName>
        <fullName evidence="9">MFS transporter</fullName>
    </submittedName>
</protein>
<evidence type="ECO:0000259" key="8">
    <source>
        <dbReference type="PROSITE" id="PS50850"/>
    </source>
</evidence>
<evidence type="ECO:0000256" key="5">
    <source>
        <dbReference type="ARBA" id="ARBA00022989"/>
    </source>
</evidence>
<feature type="transmembrane region" description="Helical" evidence="7">
    <location>
        <begin position="118"/>
        <end position="140"/>
    </location>
</feature>
<feature type="domain" description="Major facilitator superfamily (MFS) profile" evidence="8">
    <location>
        <begin position="29"/>
        <end position="415"/>
    </location>
</feature>
<organism evidence="9 10">
    <name type="scientific">Anaerosacchariphilus polymeriproducens</name>
    <dbReference type="NCBI Taxonomy" id="1812858"/>
    <lineage>
        <taxon>Bacteria</taxon>
        <taxon>Bacillati</taxon>
        <taxon>Bacillota</taxon>
        <taxon>Clostridia</taxon>
        <taxon>Lachnospirales</taxon>
        <taxon>Lachnospiraceae</taxon>
        <taxon>Anaerosacchariphilus</taxon>
    </lineage>
</organism>
<sequence>MIILRYISGWKVSFRRIEMKKHNSNMGLLLAIIYFAFISLGLPDGILGTAWPSIRSDLSLPLELMGILTTLLFACSFISSVVSGHILNKFGTAKVTFISCLMTGIALLGYAVSPNFIWLALFTFPLGLGQGAVDSGLNSFVAENYSSRHMNWVHCFWGFGASIGPLIMTYALTGFGSWRKGYGSISIIQLFLAVLLCISLIKGIWYVKHNTSQNMNQSTNINKLGLSSKTTQFMAITQFFLYTGIEFSMSAWISSVLIESRGVPMKLAGYVVTIYYFSIMIGRIFSGIIVNKLGNMNMIRGGLILAIFGGAIINFSDNIIIMFLGITIFGIGLAPLYPCLMHETPNRFLKEVSRKLIGYQVGAACVGGSIISAGIGVILSNFSLELIFEIIILLLCIYFVINEILNMKFLHMKTKD</sequence>
<feature type="transmembrane region" description="Helical" evidence="7">
    <location>
        <begin position="319"/>
        <end position="340"/>
    </location>
</feature>
<keyword evidence="3" id="KW-0813">Transport</keyword>
<evidence type="ECO:0000256" key="7">
    <source>
        <dbReference type="SAM" id="Phobius"/>
    </source>
</evidence>
<evidence type="ECO:0000313" key="9">
    <source>
        <dbReference type="EMBL" id="RDU22822.1"/>
    </source>
</evidence>
<comment type="caution">
    <text evidence="9">The sequence shown here is derived from an EMBL/GenBank/DDBJ whole genome shotgun (WGS) entry which is preliminary data.</text>
</comment>
<feature type="transmembrane region" description="Helical" evidence="7">
    <location>
        <begin position="185"/>
        <end position="207"/>
    </location>
</feature>
<dbReference type="PANTHER" id="PTHR23514">
    <property type="entry name" value="BYPASS OF STOP CODON PROTEIN 6"/>
    <property type="match status" value="1"/>
</dbReference>
<dbReference type="InterPro" id="IPR051788">
    <property type="entry name" value="MFS_Transporter"/>
</dbReference>
<feature type="transmembrane region" description="Helical" evidence="7">
    <location>
        <begin position="64"/>
        <end position="83"/>
    </location>
</feature>
<evidence type="ECO:0000256" key="2">
    <source>
        <dbReference type="ARBA" id="ARBA00008335"/>
    </source>
</evidence>
<accession>A0A371ATE8</accession>
<proteinExistence type="inferred from homology"/>